<sequence>MTGNPQSHTTDMVNIPIVAWREWQLAADSSYPLVMATVDSNTDLMGPLLGSLTPLTGVQHVGVQIILSPTKGRWQWWARMRAAIMLEDAKLTDQPHLKDVGAAIQAKAAEKGFRAVLRAVVIATDPEVAERQLKQVSSIVAQYTQERGDVTQAWKQSSGGIARRDAGHLAHLPRRDLPFLPARSIPLPPLWPEQHPSILVPSEITLHWHFPTQRDVHIARWRRNRYLPPDPRIIVGPIDEPPPFYDAIVPIKDRMIRVARGRRPDGTPIYLGVPLGAFSTHGHIIAPSGSGKSHLTKVLLGEVFRVGAGAILSDFKGDTVDDAILMVPLEREGDVAIFDPTDTEWPVGLNLLDAQSLPTGVDTDTLISLVESTFAAMDENWQKSVGMQQFIGWGAKALIEGEPNATLAHLSVFFRSEEYRARILAKIRDYQTRYWWENVYPDLSEQQKNSMDAVQRRIDQFLMNSTVRRITNQPRTSIPIRTMLDQRGILFAKLPVERIGEKEGAFLATLFLNQIVAAAFSRQELKEPERELILAFLDEVQVMVRQRDPSSLTNMLERLRSFMVGGFFIHQHTGQFMTDLLKAIMANCGARFIVGTRGDDAAVWMSQYPSSGLTKSDYESIPARQEGYGHVTLSTGETVELFSFEPLPLWPLPDQRVVPVDGVWQTMTADQLTPEDAQMDAWIAELAEFSPEDALALLYRAPEAHWQAYLQRCTQHRACQRRAILAQPGLIPDKRTRVLWLSRLRYARPAIEVQAEQLRLLAAFPKTTKSSIPAKGHGLPSNPSSAQGSAGQRYMRGTGQEAIPAMPAPQKPGAFNRLDGKVGV</sequence>
<evidence type="ECO:0000256" key="1">
    <source>
        <dbReference type="SAM" id="MobiDB-lite"/>
    </source>
</evidence>
<dbReference type="InterPro" id="IPR027417">
    <property type="entry name" value="P-loop_NTPase"/>
</dbReference>
<evidence type="ECO:0008006" key="4">
    <source>
        <dbReference type="Google" id="ProtNLM"/>
    </source>
</evidence>
<name>A0A0P6XJ44_9CHLR</name>
<accession>A0A0P6XJ44</accession>
<dbReference type="OrthoDB" id="140011at2"/>
<keyword evidence="3" id="KW-1185">Reference proteome</keyword>
<evidence type="ECO:0000313" key="3">
    <source>
        <dbReference type="Proteomes" id="UP000050277"/>
    </source>
</evidence>
<proteinExistence type="predicted"/>
<dbReference type="CDD" id="cd01127">
    <property type="entry name" value="TrwB_TraG_TraD_VirD4"/>
    <property type="match status" value="1"/>
</dbReference>
<dbReference type="PANTHER" id="PTHR30121">
    <property type="entry name" value="UNCHARACTERIZED PROTEIN YJGR-RELATED"/>
    <property type="match status" value="1"/>
</dbReference>
<dbReference type="PANTHER" id="PTHR30121:SF6">
    <property type="entry name" value="SLR6007 PROTEIN"/>
    <property type="match status" value="1"/>
</dbReference>
<protein>
    <recommendedName>
        <fullName evidence="4">Type IV secretion system coupling protein TraD DNA-binding domain-containing protein</fullName>
    </recommendedName>
</protein>
<dbReference type="Gene3D" id="3.40.50.300">
    <property type="entry name" value="P-loop containing nucleotide triphosphate hydrolases"/>
    <property type="match status" value="2"/>
</dbReference>
<feature type="region of interest" description="Disordered" evidence="1">
    <location>
        <begin position="771"/>
        <end position="824"/>
    </location>
</feature>
<dbReference type="AlphaFoldDB" id="A0A0P6XJ44"/>
<dbReference type="InterPro" id="IPR051162">
    <property type="entry name" value="T4SS_component"/>
</dbReference>
<evidence type="ECO:0000313" key="2">
    <source>
        <dbReference type="EMBL" id="KPL79952.1"/>
    </source>
</evidence>
<feature type="compositionally biased region" description="Polar residues" evidence="1">
    <location>
        <begin position="781"/>
        <end position="790"/>
    </location>
</feature>
<comment type="caution">
    <text evidence="2">The sequence shown here is derived from an EMBL/GenBank/DDBJ whole genome shotgun (WGS) entry which is preliminary data.</text>
</comment>
<gene>
    <name evidence="2" type="ORF">SE18_25520</name>
</gene>
<organism evidence="2 3">
    <name type="scientific">Herpetosiphon geysericola</name>
    <dbReference type="NCBI Taxonomy" id="70996"/>
    <lineage>
        <taxon>Bacteria</taxon>
        <taxon>Bacillati</taxon>
        <taxon>Chloroflexota</taxon>
        <taxon>Chloroflexia</taxon>
        <taxon>Herpetosiphonales</taxon>
        <taxon>Herpetosiphonaceae</taxon>
        <taxon>Herpetosiphon</taxon>
    </lineage>
</organism>
<dbReference type="STRING" id="70996.SE18_25520"/>
<dbReference type="Proteomes" id="UP000050277">
    <property type="component" value="Unassembled WGS sequence"/>
</dbReference>
<dbReference type="SUPFAM" id="SSF52540">
    <property type="entry name" value="P-loop containing nucleoside triphosphate hydrolases"/>
    <property type="match status" value="1"/>
</dbReference>
<dbReference type="InterPro" id="IPR003688">
    <property type="entry name" value="TraG/VirD4"/>
</dbReference>
<dbReference type="RefSeq" id="WP_054537298.1">
    <property type="nucleotide sequence ID" value="NZ_LGKP01000042.1"/>
</dbReference>
<dbReference type="GO" id="GO:0016020">
    <property type="term" value="C:membrane"/>
    <property type="evidence" value="ECO:0007669"/>
    <property type="project" value="InterPro"/>
</dbReference>
<dbReference type="EMBL" id="LGKP01000042">
    <property type="protein sequence ID" value="KPL79952.1"/>
    <property type="molecule type" value="Genomic_DNA"/>
</dbReference>
<dbReference type="Pfam" id="PF02534">
    <property type="entry name" value="T4SS-DNA_transf"/>
    <property type="match status" value="1"/>
</dbReference>
<reference evidence="2 3" key="1">
    <citation type="submission" date="2015-07" db="EMBL/GenBank/DDBJ databases">
        <title>Whole genome sequence of Herpetosiphon geysericola DSM 7119.</title>
        <authorList>
            <person name="Hemp J."/>
            <person name="Ward L.M."/>
            <person name="Pace L.A."/>
            <person name="Fischer W.W."/>
        </authorList>
    </citation>
    <scope>NUCLEOTIDE SEQUENCE [LARGE SCALE GENOMIC DNA]</scope>
    <source>
        <strain evidence="2 3">DSM 7119</strain>
    </source>
</reference>